<keyword evidence="2" id="KW-1185">Reference proteome</keyword>
<dbReference type="AlphaFoldDB" id="A0A4P7BYD4"/>
<gene>
    <name evidence="1" type="ORF">E3U44_11530</name>
</gene>
<evidence type="ECO:0008006" key="3">
    <source>
        <dbReference type="Google" id="ProtNLM"/>
    </source>
</evidence>
<dbReference type="KEGG" id="nwr:E3U44_11530"/>
<sequence>MSMRHTFLFESAVWEAAGTFFDATGHALQLEGETRVTHTTRGWRNEGRMRVLSEPPLVIENRYDIIPFAPGRDTTSWVSVNPVLGKLSGRFVLVGEMILSLFESEKGEHKGMEVLVKQNDESYLGRGALLARGGKVSSWSITLKRQREV</sequence>
<dbReference type="OrthoDB" id="2087343at2"/>
<protein>
    <recommendedName>
        <fullName evidence="3">DUF3833 family protein</fullName>
    </recommendedName>
</protein>
<reference evidence="1 2" key="1">
    <citation type="submission" date="2019-03" db="EMBL/GenBank/DDBJ databases">
        <title>The genome sequence of Nitrosococcus wardiae strain D1FHST reveals the archetypal metabolic capacity of ammonia-oxidizing Gammaproteobacteria.</title>
        <authorList>
            <person name="Wang L."/>
            <person name="Lim C.K."/>
            <person name="Hanson T.E."/>
            <person name="Dang H."/>
            <person name="Klotz M.G."/>
        </authorList>
    </citation>
    <scope>NUCLEOTIDE SEQUENCE [LARGE SCALE GENOMIC DNA]</scope>
    <source>
        <strain evidence="1 2">D1FHS</strain>
    </source>
</reference>
<accession>A0A4P7BYD4</accession>
<dbReference type="EMBL" id="CP038033">
    <property type="protein sequence ID" value="QBQ55071.1"/>
    <property type="molecule type" value="Genomic_DNA"/>
</dbReference>
<name>A0A4P7BYD4_9GAMM</name>
<dbReference type="Proteomes" id="UP000294325">
    <property type="component" value="Chromosome"/>
</dbReference>
<organism evidence="1 2">
    <name type="scientific">Nitrosococcus wardiae</name>
    <dbReference type="NCBI Taxonomy" id="1814290"/>
    <lineage>
        <taxon>Bacteria</taxon>
        <taxon>Pseudomonadati</taxon>
        <taxon>Pseudomonadota</taxon>
        <taxon>Gammaproteobacteria</taxon>
        <taxon>Chromatiales</taxon>
        <taxon>Chromatiaceae</taxon>
        <taxon>Nitrosococcus</taxon>
    </lineage>
</organism>
<proteinExistence type="predicted"/>
<evidence type="ECO:0000313" key="1">
    <source>
        <dbReference type="EMBL" id="QBQ55071.1"/>
    </source>
</evidence>
<evidence type="ECO:0000313" key="2">
    <source>
        <dbReference type="Proteomes" id="UP000294325"/>
    </source>
</evidence>